<dbReference type="InterPro" id="IPR036198">
    <property type="entry name" value="Ecotin_sf"/>
</dbReference>
<dbReference type="Proteomes" id="UP000544054">
    <property type="component" value="Unassembled WGS sequence"/>
</dbReference>
<comment type="similarity">
    <text evidence="1">Belongs to the protease inhibitor I11 (ecotin) family.</text>
</comment>
<dbReference type="InterPro" id="IPR005658">
    <property type="entry name" value="Prot_inh_ecotin"/>
</dbReference>
<dbReference type="RefSeq" id="WP_169232826.1">
    <property type="nucleotide sequence ID" value="NZ_JABBGI010000001.1"/>
</dbReference>
<accession>A0A7Y0AIZ4</accession>
<dbReference type="EMBL" id="JABBGI010000001">
    <property type="protein sequence ID" value="NML68214.1"/>
    <property type="molecule type" value="Genomic_DNA"/>
</dbReference>
<evidence type="ECO:0000313" key="3">
    <source>
        <dbReference type="Proteomes" id="UP000544054"/>
    </source>
</evidence>
<organism evidence="2 3">
    <name type="scientific">Chryseobacterium antibioticum</name>
    <dbReference type="NCBI Taxonomy" id="2728847"/>
    <lineage>
        <taxon>Bacteria</taxon>
        <taxon>Pseudomonadati</taxon>
        <taxon>Bacteroidota</taxon>
        <taxon>Flavobacteriia</taxon>
        <taxon>Flavobacteriales</taxon>
        <taxon>Weeksellaceae</taxon>
        <taxon>Chryseobacterium group</taxon>
        <taxon>Chryseobacterium</taxon>
    </lineage>
</organism>
<dbReference type="Gene3D" id="2.60.40.550">
    <property type="entry name" value="Ecotin"/>
    <property type="match status" value="1"/>
</dbReference>
<evidence type="ECO:0008006" key="4">
    <source>
        <dbReference type="Google" id="ProtNLM"/>
    </source>
</evidence>
<comment type="caution">
    <text evidence="2">The sequence shown here is derived from an EMBL/GenBank/DDBJ whole genome shotgun (WGS) entry which is preliminary data.</text>
</comment>
<dbReference type="AlphaFoldDB" id="A0A7Y0AIZ4"/>
<gene>
    <name evidence="2" type="ORF">HHL23_00095</name>
</gene>
<proteinExistence type="inferred from homology"/>
<name>A0A7Y0AIZ4_9FLAO</name>
<protein>
    <recommendedName>
        <fullName evidence="4">Ecotin</fullName>
    </recommendedName>
</protein>
<dbReference type="Pfam" id="PF03974">
    <property type="entry name" value="Ecotin"/>
    <property type="match status" value="1"/>
</dbReference>
<sequence>MKKIISTFLLTSAILLNAQEKPTHPELTANTKRIDLKLPKIENEKNYKVEVRFGLEVNVSECEDPQYFTFSLQNLKYENGSPSSRNGYYSVAEDTPVEIFDVYNKDNCGKKEKTVKKIVSSQKISMDYNGDFTTTFFIPKNWTVEYRLWKIDGEFKTAK</sequence>
<evidence type="ECO:0000313" key="2">
    <source>
        <dbReference type="EMBL" id="NML68214.1"/>
    </source>
</evidence>
<keyword evidence="3" id="KW-1185">Reference proteome</keyword>
<dbReference type="SUPFAM" id="SSF49772">
    <property type="entry name" value="Ecotin, trypsin inhibitor"/>
    <property type="match status" value="1"/>
</dbReference>
<dbReference type="GO" id="GO:0004867">
    <property type="term" value="F:serine-type endopeptidase inhibitor activity"/>
    <property type="evidence" value="ECO:0007669"/>
    <property type="project" value="InterPro"/>
</dbReference>
<reference evidence="2 3" key="1">
    <citation type="submission" date="2020-04" db="EMBL/GenBank/DDBJ databases">
        <title>Chryseobacterium sp. RP-3-3 sp. nov., isolated from Jeju soil.</title>
        <authorList>
            <person name="Dahal R.H."/>
        </authorList>
    </citation>
    <scope>NUCLEOTIDE SEQUENCE [LARGE SCALE GENOMIC DNA]</scope>
    <source>
        <strain evidence="2 3">RP-3-3</strain>
    </source>
</reference>
<evidence type="ECO:0000256" key="1">
    <source>
        <dbReference type="ARBA" id="ARBA00010558"/>
    </source>
</evidence>